<dbReference type="Gene3D" id="1.10.150.130">
    <property type="match status" value="1"/>
</dbReference>
<evidence type="ECO:0000259" key="7">
    <source>
        <dbReference type="PROSITE" id="PS51898"/>
    </source>
</evidence>
<dbReference type="Proteomes" id="UP000001556">
    <property type="component" value="Chromosome"/>
</dbReference>
<keyword evidence="3" id="KW-0229">DNA integration</keyword>
<evidence type="ECO:0000256" key="1">
    <source>
        <dbReference type="ARBA" id="ARBA00003283"/>
    </source>
</evidence>
<keyword evidence="10" id="KW-1185">Reference proteome</keyword>
<dbReference type="KEGG" id="drm:Dred_0018"/>
<feature type="domain" description="Tyr recombinase" evidence="7">
    <location>
        <begin position="179"/>
        <end position="379"/>
    </location>
</feature>
<sequence>MATIKFNEKKGYYEVRYDAGFDGNGKRIQKYKGGFKKERDAKLFAAQLTVNISQGTHIEPNKMFLFEYLNNWLEEKKETISPTSYCGYEVNIRCHINPYIGGIKLSDLRAAHIRGLYSKLQKAREIKIDGEKRSFKPLSGTSIRYVHRVLSKALEDAYREETIPKNPAKLVTPPTKNKFEAGFLSTKQIREMLDKLREDALYMPVYLSVVLGARRGEVLGLQWSDVDMENKLIHIRHNLIMDNGNPVLREKTKTDSSNRVIVVTDRLIKALKEHKLKLKQKEMKLQHGQLYHKSDFVCTWPDGKPFNPSHLSRSFSLRLQKYGLPNIRFHDLRHSNAALMIAQNVPMKGASDRLGHSTIQITNDLYGHTERSVQEEIAIKIDQAIWGS</sequence>
<dbReference type="PANTHER" id="PTHR30349">
    <property type="entry name" value="PHAGE INTEGRASE-RELATED"/>
    <property type="match status" value="1"/>
</dbReference>
<evidence type="ECO:0000256" key="6">
    <source>
        <dbReference type="PROSITE-ProRule" id="PRU01248"/>
    </source>
</evidence>
<dbReference type="eggNOG" id="COG0582">
    <property type="taxonomic scope" value="Bacteria"/>
</dbReference>
<protein>
    <submittedName>
        <fullName evidence="9">Phage integrase family protein</fullName>
    </submittedName>
</protein>
<keyword evidence="5" id="KW-0233">DNA recombination</keyword>
<gene>
    <name evidence="9" type="ordered locus">Dred_0018</name>
</gene>
<dbReference type="GO" id="GO:0015074">
    <property type="term" value="P:DNA integration"/>
    <property type="evidence" value="ECO:0007669"/>
    <property type="project" value="UniProtKB-KW"/>
</dbReference>
<dbReference type="OrthoDB" id="9785687at2"/>
<dbReference type="InterPro" id="IPR013762">
    <property type="entry name" value="Integrase-like_cat_sf"/>
</dbReference>
<dbReference type="AlphaFoldDB" id="A4J0G7"/>
<dbReference type="RefSeq" id="WP_011876414.1">
    <property type="nucleotide sequence ID" value="NC_009253.1"/>
</dbReference>
<dbReference type="GO" id="GO:0003677">
    <property type="term" value="F:DNA binding"/>
    <property type="evidence" value="ECO:0007669"/>
    <property type="project" value="UniProtKB-UniRule"/>
</dbReference>
<accession>A4J0G7</accession>
<dbReference type="Pfam" id="PF14659">
    <property type="entry name" value="Phage_int_SAM_3"/>
    <property type="match status" value="1"/>
</dbReference>
<name>A4J0G7_DESRM</name>
<dbReference type="HOGENOM" id="CLU_027562_17_1_9"/>
<feature type="domain" description="Core-binding (CB)" evidence="8">
    <location>
        <begin position="63"/>
        <end position="158"/>
    </location>
</feature>
<dbReference type="PANTHER" id="PTHR30349:SF41">
    <property type="entry name" value="INTEGRASE_RECOMBINASE PROTEIN MJ0367-RELATED"/>
    <property type="match status" value="1"/>
</dbReference>
<dbReference type="PROSITE" id="PS51900">
    <property type="entry name" value="CB"/>
    <property type="match status" value="1"/>
</dbReference>
<dbReference type="PROSITE" id="PS51898">
    <property type="entry name" value="TYR_RECOMBINASE"/>
    <property type="match status" value="1"/>
</dbReference>
<dbReference type="STRING" id="349161.Dred_0018"/>
<evidence type="ECO:0000256" key="3">
    <source>
        <dbReference type="ARBA" id="ARBA00022908"/>
    </source>
</evidence>
<evidence type="ECO:0000256" key="2">
    <source>
        <dbReference type="ARBA" id="ARBA00008857"/>
    </source>
</evidence>
<organism evidence="9 10">
    <name type="scientific">Desulforamulus reducens (strain ATCC BAA-1160 / DSM 100696 / MI-1)</name>
    <name type="common">Desulfotomaculum reducens</name>
    <dbReference type="NCBI Taxonomy" id="349161"/>
    <lineage>
        <taxon>Bacteria</taxon>
        <taxon>Bacillati</taxon>
        <taxon>Bacillota</taxon>
        <taxon>Clostridia</taxon>
        <taxon>Eubacteriales</taxon>
        <taxon>Peptococcaceae</taxon>
        <taxon>Desulforamulus</taxon>
    </lineage>
</organism>
<comment type="similarity">
    <text evidence="2">Belongs to the 'phage' integrase family.</text>
</comment>
<dbReference type="InterPro" id="IPR050090">
    <property type="entry name" value="Tyrosine_recombinase_XerCD"/>
</dbReference>
<evidence type="ECO:0000259" key="8">
    <source>
        <dbReference type="PROSITE" id="PS51900"/>
    </source>
</evidence>
<proteinExistence type="inferred from homology"/>
<dbReference type="InterPro" id="IPR044068">
    <property type="entry name" value="CB"/>
</dbReference>
<evidence type="ECO:0000256" key="5">
    <source>
        <dbReference type="ARBA" id="ARBA00023172"/>
    </source>
</evidence>
<dbReference type="Pfam" id="PF00589">
    <property type="entry name" value="Phage_integrase"/>
    <property type="match status" value="1"/>
</dbReference>
<dbReference type="InterPro" id="IPR002104">
    <property type="entry name" value="Integrase_catalytic"/>
</dbReference>
<evidence type="ECO:0000313" key="9">
    <source>
        <dbReference type="EMBL" id="ABO48570.1"/>
    </source>
</evidence>
<dbReference type="SUPFAM" id="SSF56349">
    <property type="entry name" value="DNA breaking-rejoining enzymes"/>
    <property type="match status" value="1"/>
</dbReference>
<dbReference type="InterPro" id="IPR028259">
    <property type="entry name" value="AP2-like_int_N"/>
</dbReference>
<dbReference type="InterPro" id="IPR011010">
    <property type="entry name" value="DNA_brk_join_enz"/>
</dbReference>
<evidence type="ECO:0000256" key="4">
    <source>
        <dbReference type="ARBA" id="ARBA00023125"/>
    </source>
</evidence>
<dbReference type="Pfam" id="PF14657">
    <property type="entry name" value="Arm-DNA-bind_4"/>
    <property type="match status" value="1"/>
</dbReference>
<keyword evidence="4 6" id="KW-0238">DNA-binding</keyword>
<dbReference type="GO" id="GO:0006310">
    <property type="term" value="P:DNA recombination"/>
    <property type="evidence" value="ECO:0007669"/>
    <property type="project" value="UniProtKB-KW"/>
</dbReference>
<evidence type="ECO:0000313" key="10">
    <source>
        <dbReference type="Proteomes" id="UP000001556"/>
    </source>
</evidence>
<dbReference type="InterPro" id="IPR004107">
    <property type="entry name" value="Integrase_SAM-like_N"/>
</dbReference>
<dbReference type="Gene3D" id="1.10.443.10">
    <property type="entry name" value="Intergrase catalytic core"/>
    <property type="match status" value="1"/>
</dbReference>
<dbReference type="InterPro" id="IPR010998">
    <property type="entry name" value="Integrase_recombinase_N"/>
</dbReference>
<dbReference type="EMBL" id="CP000612">
    <property type="protein sequence ID" value="ABO48570.1"/>
    <property type="molecule type" value="Genomic_DNA"/>
</dbReference>
<comment type="function">
    <text evidence="1">Site-specific tyrosine recombinase, which acts by catalyzing the cutting and rejoining of the recombining DNA molecules.</text>
</comment>
<reference evidence="9 10" key="1">
    <citation type="submission" date="2007-03" db="EMBL/GenBank/DDBJ databases">
        <title>Complete sequence of Desulfotomaculum reducens MI-1.</title>
        <authorList>
            <consortium name="US DOE Joint Genome Institute"/>
            <person name="Copeland A."/>
            <person name="Lucas S."/>
            <person name="Lapidus A."/>
            <person name="Barry K."/>
            <person name="Detter J.C."/>
            <person name="Glavina del Rio T."/>
            <person name="Hammon N."/>
            <person name="Israni S."/>
            <person name="Dalin E."/>
            <person name="Tice H."/>
            <person name="Pitluck S."/>
            <person name="Sims D."/>
            <person name="Brettin T."/>
            <person name="Bruce D."/>
            <person name="Han C."/>
            <person name="Tapia R."/>
            <person name="Schmutz J."/>
            <person name="Larimer F."/>
            <person name="Land M."/>
            <person name="Hauser L."/>
            <person name="Kyrpides N."/>
            <person name="Kim E."/>
            <person name="Tebo B.M."/>
            <person name="Richardson P."/>
        </authorList>
    </citation>
    <scope>NUCLEOTIDE SEQUENCE [LARGE SCALE GENOMIC DNA]</scope>
    <source>
        <strain evidence="9 10">MI-1</strain>
    </source>
</reference>
<dbReference type="CDD" id="cd01189">
    <property type="entry name" value="INT_ICEBs1_C_like"/>
    <property type="match status" value="1"/>
</dbReference>